<dbReference type="OrthoDB" id="1728974at2759"/>
<dbReference type="EMBL" id="BRXW01000455">
    <property type="protein sequence ID" value="GMH56575.1"/>
    <property type="molecule type" value="Genomic_DNA"/>
</dbReference>
<keyword evidence="3" id="KW-0418">Kinase</keyword>
<evidence type="ECO:0008006" key="10">
    <source>
        <dbReference type="Google" id="ProtNLM"/>
    </source>
</evidence>
<dbReference type="Proteomes" id="UP001165122">
    <property type="component" value="Unassembled WGS sequence"/>
</dbReference>
<organism evidence="8 9">
    <name type="scientific">Triparma laevis f. longispina</name>
    <dbReference type="NCBI Taxonomy" id="1714387"/>
    <lineage>
        <taxon>Eukaryota</taxon>
        <taxon>Sar</taxon>
        <taxon>Stramenopiles</taxon>
        <taxon>Ochrophyta</taxon>
        <taxon>Bolidophyceae</taxon>
        <taxon>Parmales</taxon>
        <taxon>Triparmaceae</taxon>
        <taxon>Triparma</taxon>
    </lineage>
</organism>
<feature type="transmembrane region" description="Helical" evidence="5">
    <location>
        <begin position="517"/>
        <end position="536"/>
    </location>
</feature>
<dbReference type="InterPro" id="IPR018484">
    <property type="entry name" value="FGGY_N"/>
</dbReference>
<feature type="domain" description="Carbohydrate kinase FGGY N-terminal" evidence="6">
    <location>
        <begin position="134"/>
        <end position="248"/>
    </location>
</feature>
<evidence type="ECO:0000313" key="8">
    <source>
        <dbReference type="EMBL" id="GMH56575.1"/>
    </source>
</evidence>
<accession>A0A9W6ZVA7</accession>
<dbReference type="SUPFAM" id="SSF53067">
    <property type="entry name" value="Actin-like ATPase domain"/>
    <property type="match status" value="2"/>
</dbReference>
<evidence type="ECO:0000259" key="7">
    <source>
        <dbReference type="Pfam" id="PF02782"/>
    </source>
</evidence>
<dbReference type="Pfam" id="PF00370">
    <property type="entry name" value="FGGY_N"/>
    <property type="match status" value="1"/>
</dbReference>
<sequence length="542" mass="58633">MGIPPKAPSPKSYLGLDLSTQSLTLTLLTHPSNSTFAVETFTTSVNFENDCGDSGLREDGTQDATVWLTAFNLLCKKLKSNKVWDRLRSSVVAVSFSAQQHGTCWLKSPAKFPFPKDSFSEFKSLFATTVSPIWLHSSASGMLDAMTAERIMLITELMLYMCTGEDHSVLDESDAAGTNMFDLEKRSWCGEVCSILFGDKQHDVKNKVAKTVCKGTHVLGNPCSFFAEKMGIPETAKVVIGTGDNPSSFCSSKLVRNELIISLGTSDTVLGLVPSLTSGSSFTLSNFRDPRTASSYVRMLCFSNGGKLRESYCEKYAGGNWNTFDSLVETQTHGKWNLHVDVPEITPFIKTLGKHTSTSDISNKEMIASLVQTRVMSMYLHSKRCEMHSGKVKRILVTGGGSKSGGICRVISSVFGCPVYVQDGSSGGASYGAAIRAMYGKERGGSGGTFNEICGKTVERGWRKFCDGGEGDEGEEYERLRGEYERFEDGVVAAGVGGERDGGDKGGGRKGEEESNGGWWIGAGLVIGVGIGVYFLSRRGKK</sequence>
<evidence type="ECO:0000256" key="1">
    <source>
        <dbReference type="ARBA" id="ARBA00009156"/>
    </source>
</evidence>
<dbReference type="Pfam" id="PF02782">
    <property type="entry name" value="FGGY_C"/>
    <property type="match status" value="1"/>
</dbReference>
<keyword evidence="5" id="KW-0472">Membrane</keyword>
<dbReference type="PANTHER" id="PTHR10196">
    <property type="entry name" value="SUGAR KINASE"/>
    <property type="match status" value="1"/>
</dbReference>
<evidence type="ECO:0000256" key="2">
    <source>
        <dbReference type="ARBA" id="ARBA00022679"/>
    </source>
</evidence>
<feature type="region of interest" description="Disordered" evidence="4">
    <location>
        <begin position="494"/>
        <end position="514"/>
    </location>
</feature>
<name>A0A9W6ZVA7_9STRA</name>
<keyword evidence="5" id="KW-0812">Transmembrane</keyword>
<dbReference type="GO" id="GO:0005997">
    <property type="term" value="P:xylulose metabolic process"/>
    <property type="evidence" value="ECO:0007669"/>
    <property type="project" value="TreeGrafter"/>
</dbReference>
<protein>
    <recommendedName>
        <fullName evidence="10">Xylulose kinase</fullName>
    </recommendedName>
</protein>
<dbReference type="InterPro" id="IPR043129">
    <property type="entry name" value="ATPase_NBD"/>
</dbReference>
<dbReference type="PANTHER" id="PTHR10196:SF57">
    <property type="entry name" value="XYLULOSE KINASE"/>
    <property type="match status" value="1"/>
</dbReference>
<evidence type="ECO:0000259" key="6">
    <source>
        <dbReference type="Pfam" id="PF00370"/>
    </source>
</evidence>
<evidence type="ECO:0000256" key="4">
    <source>
        <dbReference type="SAM" id="MobiDB-lite"/>
    </source>
</evidence>
<gene>
    <name evidence="8" type="ORF">TrLO_g14345</name>
</gene>
<dbReference type="GO" id="GO:0005829">
    <property type="term" value="C:cytosol"/>
    <property type="evidence" value="ECO:0007669"/>
    <property type="project" value="TreeGrafter"/>
</dbReference>
<evidence type="ECO:0000313" key="9">
    <source>
        <dbReference type="Proteomes" id="UP001165122"/>
    </source>
</evidence>
<dbReference type="GO" id="GO:0004856">
    <property type="term" value="F:D-xylulokinase activity"/>
    <property type="evidence" value="ECO:0007669"/>
    <property type="project" value="TreeGrafter"/>
</dbReference>
<evidence type="ECO:0000256" key="3">
    <source>
        <dbReference type="ARBA" id="ARBA00022777"/>
    </source>
</evidence>
<feature type="compositionally biased region" description="Basic and acidic residues" evidence="4">
    <location>
        <begin position="498"/>
        <end position="513"/>
    </location>
</feature>
<dbReference type="Gene3D" id="3.30.420.40">
    <property type="match status" value="2"/>
</dbReference>
<keyword evidence="5" id="KW-1133">Transmembrane helix</keyword>
<keyword evidence="9" id="KW-1185">Reference proteome</keyword>
<reference evidence="9" key="1">
    <citation type="journal article" date="2023" name="Commun. Biol.">
        <title>Genome analysis of Parmales, the sister group of diatoms, reveals the evolutionary specialization of diatoms from phago-mixotrophs to photoautotrophs.</title>
        <authorList>
            <person name="Ban H."/>
            <person name="Sato S."/>
            <person name="Yoshikawa S."/>
            <person name="Yamada K."/>
            <person name="Nakamura Y."/>
            <person name="Ichinomiya M."/>
            <person name="Sato N."/>
            <person name="Blanc-Mathieu R."/>
            <person name="Endo H."/>
            <person name="Kuwata A."/>
            <person name="Ogata H."/>
        </authorList>
    </citation>
    <scope>NUCLEOTIDE SEQUENCE [LARGE SCALE GENOMIC DNA]</scope>
    <source>
        <strain evidence="9">NIES 3700</strain>
    </source>
</reference>
<dbReference type="AlphaFoldDB" id="A0A9W6ZVA7"/>
<keyword evidence="2" id="KW-0808">Transferase</keyword>
<comment type="caution">
    <text evidence="8">The sequence shown here is derived from an EMBL/GenBank/DDBJ whole genome shotgun (WGS) entry which is preliminary data.</text>
</comment>
<feature type="domain" description="Carbohydrate kinase FGGY C-terminal" evidence="7">
    <location>
        <begin position="359"/>
        <end position="439"/>
    </location>
</feature>
<evidence type="ECO:0000256" key="5">
    <source>
        <dbReference type="SAM" id="Phobius"/>
    </source>
</evidence>
<comment type="similarity">
    <text evidence="1">Belongs to the FGGY kinase family.</text>
</comment>
<dbReference type="InterPro" id="IPR018485">
    <property type="entry name" value="FGGY_C"/>
</dbReference>
<proteinExistence type="inferred from homology"/>